<name>A0A842HIL2_9BACT</name>
<dbReference type="Pfam" id="PF04892">
    <property type="entry name" value="VanZ"/>
    <property type="match status" value="1"/>
</dbReference>
<feature type="transmembrane region" description="Helical" evidence="1">
    <location>
        <begin position="47"/>
        <end position="64"/>
    </location>
</feature>
<sequence>MSVKTPRQQPFFLRWLLVIALVASISLLSGGSVPPEIVPGIIQIDKLAHILVFGLLATAVFRALPDGMAPHRKMAWAVGLTIAFGLSDELHQGMNPNRTMDGWDLLADAVGAFVATFVYRYWGLYRRVLEWRPIPRSAPGPLTEPLRS</sequence>
<dbReference type="InterPro" id="IPR006976">
    <property type="entry name" value="VanZ-like"/>
</dbReference>
<reference evidence="3 4" key="1">
    <citation type="submission" date="2020-07" db="EMBL/GenBank/DDBJ databases">
        <authorList>
            <person name="Feng X."/>
        </authorList>
    </citation>
    <scope>NUCLEOTIDE SEQUENCE [LARGE SCALE GENOMIC DNA]</scope>
    <source>
        <strain evidence="3 4">JCM31066</strain>
    </source>
</reference>
<dbReference type="PANTHER" id="PTHR28008">
    <property type="entry name" value="DOMAIN PROTEIN, PUTATIVE (AFU_ORTHOLOGUE AFUA_3G10980)-RELATED"/>
    <property type="match status" value="1"/>
</dbReference>
<accession>A0A842HIL2</accession>
<dbReference type="EMBL" id="JACHVB010000064">
    <property type="protein sequence ID" value="MBC2596353.1"/>
    <property type="molecule type" value="Genomic_DNA"/>
</dbReference>
<evidence type="ECO:0000313" key="4">
    <source>
        <dbReference type="Proteomes" id="UP000546464"/>
    </source>
</evidence>
<feature type="domain" description="VanZ-like" evidence="2">
    <location>
        <begin position="40"/>
        <end position="121"/>
    </location>
</feature>
<dbReference type="PANTHER" id="PTHR28008:SF1">
    <property type="entry name" value="DOMAIN PROTEIN, PUTATIVE (AFU_ORTHOLOGUE AFUA_3G10980)-RELATED"/>
    <property type="match status" value="1"/>
</dbReference>
<dbReference type="AlphaFoldDB" id="A0A842HIL2"/>
<feature type="transmembrane region" description="Helical" evidence="1">
    <location>
        <begin position="12"/>
        <end position="35"/>
    </location>
</feature>
<keyword evidence="1" id="KW-0812">Transmembrane</keyword>
<keyword evidence="1" id="KW-0472">Membrane</keyword>
<evidence type="ECO:0000256" key="1">
    <source>
        <dbReference type="SAM" id="Phobius"/>
    </source>
</evidence>
<evidence type="ECO:0000313" key="3">
    <source>
        <dbReference type="EMBL" id="MBC2596353.1"/>
    </source>
</evidence>
<dbReference type="NCBIfam" id="NF037970">
    <property type="entry name" value="vanZ_1"/>
    <property type="match status" value="1"/>
</dbReference>
<protein>
    <submittedName>
        <fullName evidence="3">VanZ family protein</fullName>
    </submittedName>
</protein>
<comment type="caution">
    <text evidence="3">The sequence shown here is derived from an EMBL/GenBank/DDBJ whole genome shotgun (WGS) entry which is preliminary data.</text>
</comment>
<proteinExistence type="predicted"/>
<organism evidence="3 4">
    <name type="scientific">Ruficoccus amylovorans</name>
    <dbReference type="NCBI Taxonomy" id="1804625"/>
    <lineage>
        <taxon>Bacteria</taxon>
        <taxon>Pseudomonadati</taxon>
        <taxon>Verrucomicrobiota</taxon>
        <taxon>Opitutia</taxon>
        <taxon>Puniceicoccales</taxon>
        <taxon>Cerasicoccaceae</taxon>
        <taxon>Ruficoccus</taxon>
    </lineage>
</organism>
<keyword evidence="1" id="KW-1133">Transmembrane helix</keyword>
<dbReference type="RefSeq" id="WP_185677262.1">
    <property type="nucleotide sequence ID" value="NZ_JACHVB010000064.1"/>
</dbReference>
<gene>
    <name evidence="3" type="ORF">H5P28_18960</name>
</gene>
<evidence type="ECO:0000259" key="2">
    <source>
        <dbReference type="Pfam" id="PF04892"/>
    </source>
</evidence>
<dbReference type="Proteomes" id="UP000546464">
    <property type="component" value="Unassembled WGS sequence"/>
</dbReference>
<keyword evidence="4" id="KW-1185">Reference proteome</keyword>